<keyword evidence="5" id="KW-0315">Glutamine amidotransferase</keyword>
<protein>
    <submittedName>
        <fullName evidence="5">Type 1 glutamine amidotransferase domain-containing protein</fullName>
    </submittedName>
</protein>
<dbReference type="InterPro" id="IPR050325">
    <property type="entry name" value="Prot/Nucl_acid_deglycase"/>
</dbReference>
<dbReference type="SUPFAM" id="SSF52317">
    <property type="entry name" value="Class I glutamine amidotransferase-like"/>
    <property type="match status" value="1"/>
</dbReference>
<dbReference type="Pfam" id="PF01965">
    <property type="entry name" value="DJ-1_PfpI"/>
    <property type="match status" value="1"/>
</dbReference>
<dbReference type="GO" id="GO:0005737">
    <property type="term" value="C:cytoplasm"/>
    <property type="evidence" value="ECO:0007669"/>
    <property type="project" value="TreeGrafter"/>
</dbReference>
<gene>
    <name evidence="5" type="ORF">I6H47_03395</name>
</gene>
<dbReference type="RefSeq" id="WP_198500055.1">
    <property type="nucleotide sequence ID" value="NZ_CP065989.1"/>
</dbReference>
<dbReference type="Proteomes" id="UP000595374">
    <property type="component" value="Chromosome"/>
</dbReference>
<dbReference type="PANTHER" id="PTHR48094">
    <property type="entry name" value="PROTEIN/NUCLEIC ACID DEGLYCASE DJ-1-RELATED"/>
    <property type="match status" value="1"/>
</dbReference>
<evidence type="ECO:0000256" key="2">
    <source>
        <dbReference type="ARBA" id="ARBA00023239"/>
    </source>
</evidence>
<dbReference type="GO" id="GO:0016740">
    <property type="term" value="F:transferase activity"/>
    <property type="evidence" value="ECO:0007669"/>
    <property type="project" value="UniProtKB-KW"/>
</dbReference>
<keyword evidence="1" id="KW-0346">Stress response</keyword>
<evidence type="ECO:0000256" key="1">
    <source>
        <dbReference type="ARBA" id="ARBA00023016"/>
    </source>
</evidence>
<dbReference type="PANTHER" id="PTHR48094:SF11">
    <property type="entry name" value="GLUTATHIONE-INDEPENDENT GLYOXALASE HSP31-RELATED"/>
    <property type="match status" value="1"/>
</dbReference>
<evidence type="ECO:0000313" key="6">
    <source>
        <dbReference type="Proteomes" id="UP000595374"/>
    </source>
</evidence>
<dbReference type="AlphaFoldDB" id="A0A7T4A0D8"/>
<evidence type="ECO:0000259" key="4">
    <source>
        <dbReference type="Pfam" id="PF01965"/>
    </source>
</evidence>
<organism evidence="5 6">
    <name type="scientific">Brevibacterium casei</name>
    <dbReference type="NCBI Taxonomy" id="33889"/>
    <lineage>
        <taxon>Bacteria</taxon>
        <taxon>Bacillati</taxon>
        <taxon>Actinomycetota</taxon>
        <taxon>Actinomycetes</taxon>
        <taxon>Micrococcales</taxon>
        <taxon>Brevibacteriaceae</taxon>
        <taxon>Brevibacterium</taxon>
    </lineage>
</organism>
<keyword evidence="2" id="KW-0456">Lyase</keyword>
<dbReference type="Gene3D" id="3.40.50.880">
    <property type="match status" value="1"/>
</dbReference>
<dbReference type="InterPro" id="IPR029062">
    <property type="entry name" value="Class_I_gatase-like"/>
</dbReference>
<evidence type="ECO:0000256" key="3">
    <source>
        <dbReference type="ARBA" id="ARBA00038493"/>
    </source>
</evidence>
<comment type="similarity">
    <text evidence="3">Belongs to the peptidase C56 family. HSP31-like subfamily.</text>
</comment>
<dbReference type="CDD" id="cd03141">
    <property type="entry name" value="GATase1_Hsp31_like"/>
    <property type="match status" value="1"/>
</dbReference>
<proteinExistence type="inferred from homology"/>
<accession>A0A7T4A0D8</accession>
<keyword evidence="5" id="KW-0808">Transferase</keyword>
<feature type="domain" description="DJ-1/PfpI" evidence="4">
    <location>
        <begin position="29"/>
        <end position="229"/>
    </location>
</feature>
<reference evidence="5 6" key="1">
    <citation type="submission" date="2020-12" db="EMBL/GenBank/DDBJ databases">
        <title>FDA dAtabase for Regulatory Grade micrObial Sequences (FDA-ARGOS): Supporting development and validation of Infectious Disease Dx tests.</title>
        <authorList>
            <person name="Sproer C."/>
            <person name="Gronow S."/>
            <person name="Severitt S."/>
            <person name="Schroder I."/>
            <person name="Tallon L."/>
            <person name="Sadzewicz L."/>
            <person name="Zhao X."/>
            <person name="Boylan J."/>
            <person name="Ott S."/>
            <person name="Bowen H."/>
            <person name="Vavikolanu K."/>
            <person name="Mehta A."/>
            <person name="Aluvathingal J."/>
            <person name="Nadendla S."/>
            <person name="Lowell S."/>
            <person name="Myers T."/>
            <person name="Yan Y."/>
            <person name="Sichtig H."/>
        </authorList>
    </citation>
    <scope>NUCLEOTIDE SEQUENCE [LARGE SCALE GENOMIC DNA]</scope>
    <source>
        <strain evidence="5 6">FDAARGOS_990</strain>
    </source>
</reference>
<evidence type="ECO:0000313" key="5">
    <source>
        <dbReference type="EMBL" id="QQB15024.1"/>
    </source>
</evidence>
<dbReference type="InterPro" id="IPR002818">
    <property type="entry name" value="DJ-1/PfpI"/>
</dbReference>
<name>A0A7T4A0D8_9MICO</name>
<dbReference type="GO" id="GO:0019172">
    <property type="term" value="F:glyoxalase III activity"/>
    <property type="evidence" value="ECO:0007669"/>
    <property type="project" value="TreeGrafter"/>
</dbReference>
<dbReference type="GO" id="GO:0019243">
    <property type="term" value="P:methylglyoxal catabolic process to D-lactate via S-lactoyl-glutathione"/>
    <property type="evidence" value="ECO:0007669"/>
    <property type="project" value="TreeGrafter"/>
</dbReference>
<sequence>MTSVLFVITAATGWTLEDGTVHPTGYWAEEVAEPYRLFSEAGWDITVATPGGVPPTLDELSLGIAGGRPKKRREIRAYLDSIKDALDHPVALDTVDEADYDVVFYPGGHGPMEDLAVDPVSGALLKRRLDSGRPLALLCHAPVAVLAAKNEDGSNAFAGRTMTGLSNVEERLNAFAWKAKWLLEDAVKDAGIHYEKGVVPLRPHIVVDGSLYSGQNPASAEALASRIIADVDGRRAAPGPTA</sequence>
<dbReference type="EMBL" id="CP065989">
    <property type="protein sequence ID" value="QQB15024.1"/>
    <property type="molecule type" value="Genomic_DNA"/>
</dbReference>